<keyword evidence="1 4" id="KW-0812">Transmembrane</keyword>
<evidence type="ECO:0000313" key="7">
    <source>
        <dbReference type="Proteomes" id="UP000006180"/>
    </source>
</evidence>
<evidence type="ECO:0000256" key="3">
    <source>
        <dbReference type="ARBA" id="ARBA00023136"/>
    </source>
</evidence>
<dbReference type="PANTHER" id="PTHR23534:SF1">
    <property type="entry name" value="MAJOR FACILITATOR SUPERFAMILY PROTEIN"/>
    <property type="match status" value="1"/>
</dbReference>
<dbReference type="RefSeq" id="WP_014761717.1">
    <property type="nucleotide sequence ID" value="NC_018000.1"/>
</dbReference>
<accession>I3X0X7</accession>
<dbReference type="KEGG" id="sfd:USDA257_c09410"/>
<protein>
    <submittedName>
        <fullName evidence="6">Putative MFS-type transporter YdeG</fullName>
    </submittedName>
</protein>
<feature type="transmembrane region" description="Helical" evidence="4">
    <location>
        <begin position="147"/>
        <end position="169"/>
    </location>
</feature>
<evidence type="ECO:0000256" key="2">
    <source>
        <dbReference type="ARBA" id="ARBA00022989"/>
    </source>
</evidence>
<feature type="transmembrane region" description="Helical" evidence="4">
    <location>
        <begin position="293"/>
        <end position="311"/>
    </location>
</feature>
<feature type="transmembrane region" description="Helical" evidence="4">
    <location>
        <begin position="110"/>
        <end position="127"/>
    </location>
</feature>
<keyword evidence="3 4" id="KW-0472">Membrane</keyword>
<evidence type="ECO:0000259" key="5">
    <source>
        <dbReference type="PROSITE" id="PS50850"/>
    </source>
</evidence>
<name>I3X0X7_SINF2</name>
<evidence type="ECO:0000256" key="1">
    <source>
        <dbReference type="ARBA" id="ARBA00022692"/>
    </source>
</evidence>
<feature type="transmembrane region" description="Helical" evidence="4">
    <location>
        <begin position="357"/>
        <end position="379"/>
    </location>
</feature>
<dbReference type="Proteomes" id="UP000006180">
    <property type="component" value="Chromosome"/>
</dbReference>
<dbReference type="PANTHER" id="PTHR23534">
    <property type="entry name" value="MFS PERMEASE"/>
    <property type="match status" value="1"/>
</dbReference>
<dbReference type="HOGENOM" id="CLU_047644_2_0_5"/>
<feature type="transmembrane region" description="Helical" evidence="4">
    <location>
        <begin position="227"/>
        <end position="255"/>
    </location>
</feature>
<dbReference type="Pfam" id="PF07690">
    <property type="entry name" value="MFS_1"/>
    <property type="match status" value="1"/>
</dbReference>
<dbReference type="GO" id="GO:0022857">
    <property type="term" value="F:transmembrane transporter activity"/>
    <property type="evidence" value="ECO:0007669"/>
    <property type="project" value="InterPro"/>
</dbReference>
<feature type="transmembrane region" description="Helical" evidence="4">
    <location>
        <begin position="85"/>
        <end position="104"/>
    </location>
</feature>
<feature type="domain" description="Major facilitator superfamily (MFS) profile" evidence="5">
    <location>
        <begin position="1"/>
        <end position="405"/>
    </location>
</feature>
<keyword evidence="2 4" id="KW-1133">Transmembrane helix</keyword>
<proteinExistence type="predicted"/>
<reference evidence="6 7" key="1">
    <citation type="journal article" date="2012" name="J. Bacteriol.">
        <title>Complete genome sequence of the broad-host-range strain Sinorhizobium fredii USDA257.</title>
        <authorList>
            <person name="Schuldes J."/>
            <person name="Rodriguez Orbegoso M."/>
            <person name="Schmeisser C."/>
            <person name="Krishnan H.B."/>
            <person name="Daniel R."/>
            <person name="Streit W.R."/>
        </authorList>
    </citation>
    <scope>NUCLEOTIDE SEQUENCE [LARGE SCALE GENOMIC DNA]</scope>
    <source>
        <strain evidence="6 7">USDA 257</strain>
    </source>
</reference>
<dbReference type="InterPro" id="IPR036259">
    <property type="entry name" value="MFS_trans_sf"/>
</dbReference>
<evidence type="ECO:0000313" key="6">
    <source>
        <dbReference type="EMBL" id="AFL49533.1"/>
    </source>
</evidence>
<dbReference type="PATRIC" id="fig|1185652.3.peg.977"/>
<feature type="transmembrane region" description="Helical" evidence="4">
    <location>
        <begin position="267"/>
        <end position="286"/>
    </location>
</feature>
<dbReference type="Gene3D" id="1.20.1250.20">
    <property type="entry name" value="MFS general substrate transporter like domains"/>
    <property type="match status" value="1"/>
</dbReference>
<feature type="transmembrane region" description="Helical" evidence="4">
    <location>
        <begin position="56"/>
        <end position="78"/>
    </location>
</feature>
<feature type="transmembrane region" description="Helical" evidence="4">
    <location>
        <begin position="175"/>
        <end position="196"/>
    </location>
</feature>
<dbReference type="SUPFAM" id="SSF103473">
    <property type="entry name" value="MFS general substrate transporter"/>
    <property type="match status" value="1"/>
</dbReference>
<dbReference type="STRING" id="1185652.USDA257_c09410"/>
<evidence type="ECO:0000256" key="4">
    <source>
        <dbReference type="SAM" id="Phobius"/>
    </source>
</evidence>
<dbReference type="eggNOG" id="COG2814">
    <property type="taxonomic scope" value="Bacteria"/>
</dbReference>
<feature type="transmembrane region" description="Helical" evidence="4">
    <location>
        <begin position="20"/>
        <end position="44"/>
    </location>
</feature>
<organism evidence="6 7">
    <name type="scientific">Sinorhizobium fredii (strain USDA 257)</name>
    <dbReference type="NCBI Taxonomy" id="1185652"/>
    <lineage>
        <taxon>Bacteria</taxon>
        <taxon>Pseudomonadati</taxon>
        <taxon>Pseudomonadota</taxon>
        <taxon>Alphaproteobacteria</taxon>
        <taxon>Hyphomicrobiales</taxon>
        <taxon>Rhizobiaceae</taxon>
        <taxon>Sinorhizobium/Ensifer group</taxon>
        <taxon>Sinorhizobium</taxon>
    </lineage>
</organism>
<dbReference type="PROSITE" id="PS50850">
    <property type="entry name" value="MFS"/>
    <property type="match status" value="1"/>
</dbReference>
<dbReference type="InterPro" id="IPR011701">
    <property type="entry name" value="MFS"/>
</dbReference>
<dbReference type="InterPro" id="IPR020846">
    <property type="entry name" value="MFS_dom"/>
</dbReference>
<dbReference type="EMBL" id="CP003563">
    <property type="protein sequence ID" value="AFL49533.1"/>
    <property type="molecule type" value="Genomic_DNA"/>
</dbReference>
<feature type="transmembrane region" description="Helical" evidence="4">
    <location>
        <begin position="385"/>
        <end position="401"/>
    </location>
</feature>
<feature type="transmembrane region" description="Helical" evidence="4">
    <location>
        <begin position="317"/>
        <end position="336"/>
    </location>
</feature>
<sequence>MLVAAGDDIGTVLREARRNVLLLTVAQALLGVVGPISFAVGGIAGHQLLGDDKSLATAPLTAFNVGMALGVILVAILSRSIGRRFAFMAGATVAMIGGMITAAALFQASFWLFAAGLAILGSSSGFTQKLRFAAADASPSFYKASAISWILGGGIVSAVLGPQIVILAGDFFAPVWFAGAFVALIPVCLFALFFFIPLRLPEATKASSAEAGLPARSLREIAGSQRFLTGMVCGISSYALMTFMMTGAPVAMVVGCGFSSDLATLGIQWHVLAMFAPSFATGWLITRFGAERVVACGLMLLMGCAAVAHLGLALWNFWGALVLLGLGWNFGFIGATSIVAQSYRPHEADKVQGFHDVVLFSTVAVSSFASGKVLAAYGWDMLNAVIWPVAGLCLLLLVLLMRSSKRAAA</sequence>
<dbReference type="AlphaFoldDB" id="I3X0X7"/>
<gene>
    <name evidence="6" type="primary">ydeG</name>
    <name evidence="6" type="ORF">USDA257_c09410</name>
</gene>